<keyword evidence="1" id="KW-0547">Nucleotide-binding</keyword>
<dbReference type="InterPro" id="IPR043129">
    <property type="entry name" value="ATPase_NBD"/>
</dbReference>
<feature type="transmembrane region" description="Helical" evidence="3">
    <location>
        <begin position="20"/>
        <end position="41"/>
    </location>
</feature>
<evidence type="ECO:0000256" key="3">
    <source>
        <dbReference type="SAM" id="Phobius"/>
    </source>
</evidence>
<dbReference type="GO" id="GO:0005524">
    <property type="term" value="F:ATP binding"/>
    <property type="evidence" value="ECO:0007669"/>
    <property type="project" value="UniProtKB-KW"/>
</dbReference>
<dbReference type="AlphaFoldDB" id="A0AAV0TTP0"/>
<comment type="caution">
    <text evidence="4">The sequence shown here is derived from an EMBL/GenBank/DDBJ whole genome shotgun (WGS) entry which is preliminary data.</text>
</comment>
<name>A0AAV0TTP0_HYABA</name>
<dbReference type="EMBL" id="CANTFL010000634">
    <property type="protein sequence ID" value="CAI5726034.1"/>
    <property type="molecule type" value="Genomic_DNA"/>
</dbReference>
<dbReference type="Gene3D" id="3.90.640.10">
    <property type="entry name" value="Actin, Chain A, domain 4"/>
    <property type="match status" value="1"/>
</dbReference>
<dbReference type="Gene3D" id="3.30.420.40">
    <property type="match status" value="2"/>
</dbReference>
<dbReference type="Pfam" id="PF00012">
    <property type="entry name" value="HSP70"/>
    <property type="match status" value="1"/>
</dbReference>
<gene>
    <name evidence="4" type="ORF">HBR001_LOCUS3744</name>
</gene>
<keyword evidence="3" id="KW-0812">Transmembrane</keyword>
<dbReference type="Proteomes" id="UP001162031">
    <property type="component" value="Unassembled WGS sequence"/>
</dbReference>
<dbReference type="PROSITE" id="PS00297">
    <property type="entry name" value="HSP70_1"/>
    <property type="match status" value="1"/>
</dbReference>
<dbReference type="SUPFAM" id="SSF53067">
    <property type="entry name" value="Actin-like ATPase domain"/>
    <property type="match status" value="2"/>
</dbReference>
<dbReference type="InterPro" id="IPR018181">
    <property type="entry name" value="Heat_shock_70_CS"/>
</dbReference>
<keyword evidence="5" id="KW-1185">Reference proteome</keyword>
<accession>A0AAV0TTP0</accession>
<keyword evidence="3" id="KW-0472">Membrane</keyword>
<dbReference type="PRINTS" id="PR00301">
    <property type="entry name" value="HEATSHOCK70"/>
</dbReference>
<evidence type="ECO:0000313" key="5">
    <source>
        <dbReference type="Proteomes" id="UP001162031"/>
    </source>
</evidence>
<reference evidence="4" key="1">
    <citation type="submission" date="2022-12" db="EMBL/GenBank/DDBJ databases">
        <authorList>
            <person name="Webb A."/>
        </authorList>
    </citation>
    <scope>NUCLEOTIDE SEQUENCE</scope>
    <source>
        <strain evidence="4">Hp1</strain>
    </source>
</reference>
<dbReference type="InterPro" id="IPR013126">
    <property type="entry name" value="Hsp_70_fam"/>
</dbReference>
<dbReference type="PANTHER" id="PTHR19375">
    <property type="entry name" value="HEAT SHOCK PROTEIN 70KDA"/>
    <property type="match status" value="1"/>
</dbReference>
<dbReference type="GO" id="GO:0140662">
    <property type="term" value="F:ATP-dependent protein folding chaperone"/>
    <property type="evidence" value="ECO:0007669"/>
    <property type="project" value="InterPro"/>
</dbReference>
<dbReference type="PROSITE" id="PS00329">
    <property type="entry name" value="HSP70_2"/>
    <property type="match status" value="1"/>
</dbReference>
<sequence>MSSRPTRPERATTTARGLHVNIGSLLLLLGGLFAVFAALLARHGFTGRDHVVGIDLGTTYSVVAISQKGKVTAIADKDGYTLVPSTVAFLPNGDAAVGRKAREHGAIDPRHTIFNAKRFIGRRYEQVLGLEANTHGTLPYEFSVKALQDGDHDGVCFAIELHGHSDCVTPVEIGSRIVRHLRDMAHHFVGHDQITKAVIAVPVDFDAKQRNDTVASFQAAGLQVSRVLEEPTAAAIAYGLHQDPNVSFLLVFDFGGGTLDVSLLYARNGAITVLDTLGDNHLGGEDLDARLAAWLVEQFEAQLGAPITSRGADANGHGDDDKELPCTLTGVRRAAELLKRQLTDAPTASASCLWDDPGSEAVHQTRANVEMTRVQFETMCGSLLERTMLPVREVLEANNMVSEEIDAVVLVGGSSRIPWVRERLTAMFQGRAPLSDIDPDLAVAYGAARTLD</sequence>
<keyword evidence="2" id="KW-0067">ATP-binding</keyword>
<evidence type="ECO:0000256" key="1">
    <source>
        <dbReference type="ARBA" id="ARBA00022741"/>
    </source>
</evidence>
<dbReference type="FunFam" id="3.30.420.40:FF:000406">
    <property type="entry name" value="Chaperone protein DnaK HSP70"/>
    <property type="match status" value="1"/>
</dbReference>
<organism evidence="4 5">
    <name type="scientific">Hyaloperonospora brassicae</name>
    <name type="common">Brassica downy mildew</name>
    <name type="synonym">Peronospora brassicae</name>
    <dbReference type="NCBI Taxonomy" id="162125"/>
    <lineage>
        <taxon>Eukaryota</taxon>
        <taxon>Sar</taxon>
        <taxon>Stramenopiles</taxon>
        <taxon>Oomycota</taxon>
        <taxon>Peronosporomycetes</taxon>
        <taxon>Peronosporales</taxon>
        <taxon>Peronosporaceae</taxon>
        <taxon>Hyaloperonospora</taxon>
    </lineage>
</organism>
<evidence type="ECO:0000256" key="2">
    <source>
        <dbReference type="ARBA" id="ARBA00022840"/>
    </source>
</evidence>
<evidence type="ECO:0000313" key="4">
    <source>
        <dbReference type="EMBL" id="CAI5726034.1"/>
    </source>
</evidence>
<dbReference type="PROSITE" id="PS01036">
    <property type="entry name" value="HSP70_3"/>
    <property type="match status" value="1"/>
</dbReference>
<keyword evidence="3" id="KW-1133">Transmembrane helix</keyword>
<proteinExistence type="predicted"/>
<protein>
    <submittedName>
        <fullName evidence="4">Uncharacterized protein</fullName>
    </submittedName>
</protein>